<dbReference type="EMBL" id="CP046884">
    <property type="protein sequence ID" value="QNQ90185.1"/>
    <property type="molecule type" value="Genomic_DNA"/>
</dbReference>
<dbReference type="InterPro" id="IPR043595">
    <property type="entry name" value="FaeB/C/D"/>
</dbReference>
<evidence type="ECO:0000313" key="8">
    <source>
        <dbReference type="EMBL" id="QNQ90185.1"/>
    </source>
</evidence>
<evidence type="ECO:0000256" key="7">
    <source>
        <dbReference type="ARBA" id="ARBA00023326"/>
    </source>
</evidence>
<reference evidence="8 9" key="1">
    <citation type="submission" date="2019-12" db="EMBL/GenBank/DDBJ databases">
        <title>Corynebacterium sp. nov., isolated from feces of the Anser Albifrons in China.</title>
        <authorList>
            <person name="Liu Q."/>
        </authorList>
    </citation>
    <scope>NUCLEOTIDE SEQUENCE [LARGE SCALE GENOMIC DNA]</scope>
    <source>
        <strain evidence="8 9">4H37-19</strain>
    </source>
</reference>
<keyword evidence="2" id="KW-0964">Secreted</keyword>
<evidence type="ECO:0000313" key="9">
    <source>
        <dbReference type="Proteomes" id="UP000516320"/>
    </source>
</evidence>
<evidence type="ECO:0000256" key="2">
    <source>
        <dbReference type="ARBA" id="ARBA00022525"/>
    </source>
</evidence>
<keyword evidence="5" id="KW-0378">Hydrolase</keyword>
<keyword evidence="9" id="KW-1185">Reference proteome</keyword>
<evidence type="ECO:0000256" key="3">
    <source>
        <dbReference type="ARBA" id="ARBA00022651"/>
    </source>
</evidence>
<proteinExistence type="predicted"/>
<keyword evidence="4" id="KW-0732">Signal</keyword>
<evidence type="ECO:0000256" key="4">
    <source>
        <dbReference type="ARBA" id="ARBA00022729"/>
    </source>
</evidence>
<dbReference type="GO" id="GO:0005576">
    <property type="term" value="C:extracellular region"/>
    <property type="evidence" value="ECO:0007669"/>
    <property type="project" value="UniProtKB-SubCell"/>
</dbReference>
<evidence type="ECO:0000256" key="6">
    <source>
        <dbReference type="ARBA" id="ARBA00023277"/>
    </source>
</evidence>
<dbReference type="Proteomes" id="UP000516320">
    <property type="component" value="Chromosome"/>
</dbReference>
<dbReference type="AlphaFoldDB" id="A0A7H0SNR0"/>
<organism evidence="8 9">
    <name type="scientific">Corynebacterium poyangense</name>
    <dbReference type="NCBI Taxonomy" id="2684405"/>
    <lineage>
        <taxon>Bacteria</taxon>
        <taxon>Bacillati</taxon>
        <taxon>Actinomycetota</taxon>
        <taxon>Actinomycetes</taxon>
        <taxon>Mycobacteriales</taxon>
        <taxon>Corynebacteriaceae</taxon>
        <taxon>Corynebacterium</taxon>
    </lineage>
</organism>
<dbReference type="PANTHER" id="PTHR38050">
    <property type="match status" value="1"/>
</dbReference>
<evidence type="ECO:0000256" key="5">
    <source>
        <dbReference type="ARBA" id="ARBA00022801"/>
    </source>
</evidence>
<comment type="subcellular location">
    <subcellularLocation>
        <location evidence="1">Secreted</location>
    </subcellularLocation>
</comment>
<evidence type="ECO:0000256" key="1">
    <source>
        <dbReference type="ARBA" id="ARBA00004613"/>
    </source>
</evidence>
<keyword evidence="6" id="KW-0119">Carbohydrate metabolism</keyword>
<dbReference type="KEGG" id="cpoy:GP475_05660"/>
<gene>
    <name evidence="8" type="ORF">GP475_05660</name>
</gene>
<name>A0A7H0SNR0_9CORY</name>
<keyword evidence="7" id="KW-0624">Polysaccharide degradation</keyword>
<accession>A0A7H0SNR0</accession>
<dbReference type="InterPro" id="IPR029058">
    <property type="entry name" value="AB_hydrolase_fold"/>
</dbReference>
<dbReference type="SUPFAM" id="SSF53474">
    <property type="entry name" value="alpha/beta-Hydrolases"/>
    <property type="match status" value="1"/>
</dbReference>
<dbReference type="InterPro" id="IPR000801">
    <property type="entry name" value="Esterase-like"/>
</dbReference>
<dbReference type="GO" id="GO:0045493">
    <property type="term" value="P:xylan catabolic process"/>
    <property type="evidence" value="ECO:0007669"/>
    <property type="project" value="UniProtKB-KW"/>
</dbReference>
<protein>
    <submittedName>
        <fullName evidence="8">Feruloyl esterase</fullName>
    </submittedName>
</protein>
<dbReference type="Gene3D" id="3.40.50.1820">
    <property type="entry name" value="alpha/beta hydrolase"/>
    <property type="match status" value="1"/>
</dbReference>
<dbReference type="PANTHER" id="PTHR38050:SF2">
    <property type="entry name" value="FERULOYL ESTERASE C-RELATED"/>
    <property type="match status" value="1"/>
</dbReference>
<keyword evidence="3" id="KW-0858">Xylan degradation</keyword>
<sequence>MKLTSAQQQRQFIISVPRNFYPGRLIPVIFAFHGYRENAALMQTYSHLDEAQALVIYPDGLNQSWEGAPYAVTNGGKDREFVQDILKALTTIYPVDKDRIFATGFSNGGGFAAMIGCQMPNLFAGIAPVSAAYYSAVHENCSHTPVAMLDIHGTEDPTVAYEGGIRHNTRYDSVPEVLSQAAKRNHCQEQTSTYRINSSATRQDWHGCDLPLSHIRVGEGIHAWPGAPNDKRENVPQNMATDEVLRFFGITKVPRH</sequence>
<dbReference type="GO" id="GO:0030600">
    <property type="term" value="F:feruloyl esterase activity"/>
    <property type="evidence" value="ECO:0007669"/>
    <property type="project" value="InterPro"/>
</dbReference>
<dbReference type="Pfam" id="PF00756">
    <property type="entry name" value="Esterase"/>
    <property type="match status" value="1"/>
</dbReference>